<dbReference type="InterPro" id="IPR016187">
    <property type="entry name" value="CTDL_fold"/>
</dbReference>
<reference evidence="3 4" key="1">
    <citation type="submission" date="2019-01" db="EMBL/GenBank/DDBJ databases">
        <title>A draft genome assembly of the solar-powered sea slug Elysia chlorotica.</title>
        <authorList>
            <person name="Cai H."/>
            <person name="Li Q."/>
            <person name="Fang X."/>
            <person name="Li J."/>
            <person name="Curtis N.E."/>
            <person name="Altenburger A."/>
            <person name="Shibata T."/>
            <person name="Feng M."/>
            <person name="Maeda T."/>
            <person name="Schwartz J.A."/>
            <person name="Shigenobu S."/>
            <person name="Lundholm N."/>
            <person name="Nishiyama T."/>
            <person name="Yang H."/>
            <person name="Hasebe M."/>
            <person name="Li S."/>
            <person name="Pierce S.K."/>
            <person name="Wang J."/>
        </authorList>
    </citation>
    <scope>NUCLEOTIDE SEQUENCE [LARGE SCALE GENOMIC DNA]</scope>
    <source>
        <strain evidence="3">EC2010</strain>
        <tissue evidence="3">Whole organism of an adult</tissue>
    </source>
</reference>
<dbReference type="OrthoDB" id="6158016at2759"/>
<dbReference type="Proteomes" id="UP000271974">
    <property type="component" value="Unassembled WGS sequence"/>
</dbReference>
<dbReference type="InterPro" id="IPR016186">
    <property type="entry name" value="C-type_lectin-like/link_sf"/>
</dbReference>
<dbReference type="CDD" id="cd00037">
    <property type="entry name" value="CLECT"/>
    <property type="match status" value="1"/>
</dbReference>
<dbReference type="Pfam" id="PF00059">
    <property type="entry name" value="Lectin_C"/>
    <property type="match status" value="1"/>
</dbReference>
<protein>
    <recommendedName>
        <fullName evidence="2">C-type lectin domain-containing protein</fullName>
    </recommendedName>
</protein>
<dbReference type="SUPFAM" id="SSF56436">
    <property type="entry name" value="C-type lectin-like"/>
    <property type="match status" value="1"/>
</dbReference>
<gene>
    <name evidence="3" type="ORF">EGW08_004599</name>
</gene>
<dbReference type="AlphaFoldDB" id="A0A433U183"/>
<dbReference type="InterPro" id="IPR001304">
    <property type="entry name" value="C-type_lectin-like"/>
</dbReference>
<dbReference type="EMBL" id="RQTK01000105">
    <property type="protein sequence ID" value="RUS87614.1"/>
    <property type="molecule type" value="Genomic_DNA"/>
</dbReference>
<feature type="signal peptide" evidence="1">
    <location>
        <begin position="1"/>
        <end position="21"/>
    </location>
</feature>
<organism evidence="3 4">
    <name type="scientific">Elysia chlorotica</name>
    <name type="common">Eastern emerald elysia</name>
    <name type="synonym">Sea slug</name>
    <dbReference type="NCBI Taxonomy" id="188477"/>
    <lineage>
        <taxon>Eukaryota</taxon>
        <taxon>Metazoa</taxon>
        <taxon>Spiralia</taxon>
        <taxon>Lophotrochozoa</taxon>
        <taxon>Mollusca</taxon>
        <taxon>Gastropoda</taxon>
        <taxon>Heterobranchia</taxon>
        <taxon>Euthyneura</taxon>
        <taxon>Panpulmonata</taxon>
        <taxon>Sacoglossa</taxon>
        <taxon>Placobranchoidea</taxon>
        <taxon>Plakobranchidae</taxon>
        <taxon>Elysia</taxon>
    </lineage>
</organism>
<name>A0A433U183_ELYCH</name>
<sequence>MGCTMNVCVLLVLTYLTCGQAVIFIAHTDSKHYYVNDVAKPFDLLRANDLCRRHGGYLWEVNDLEELYFVSMALNRDFKGEHFFIGANDIQNEGTFVYYNSGEPIFADRWAWEIPTTGMAMRIASSYFLIRQRSMIWPAGKNSALSASVIMNEVRPTLLCIEF</sequence>
<evidence type="ECO:0000313" key="4">
    <source>
        <dbReference type="Proteomes" id="UP000271974"/>
    </source>
</evidence>
<keyword evidence="4" id="KW-1185">Reference proteome</keyword>
<dbReference type="Gene3D" id="3.10.100.10">
    <property type="entry name" value="Mannose-Binding Protein A, subunit A"/>
    <property type="match status" value="1"/>
</dbReference>
<proteinExistence type="predicted"/>
<comment type="caution">
    <text evidence="3">The sequence shown here is derived from an EMBL/GenBank/DDBJ whole genome shotgun (WGS) entry which is preliminary data.</text>
</comment>
<evidence type="ECO:0000256" key="1">
    <source>
        <dbReference type="SAM" id="SignalP"/>
    </source>
</evidence>
<evidence type="ECO:0000313" key="3">
    <source>
        <dbReference type="EMBL" id="RUS87614.1"/>
    </source>
</evidence>
<feature type="chain" id="PRO_5019519141" description="C-type lectin domain-containing protein" evidence="1">
    <location>
        <begin position="22"/>
        <end position="163"/>
    </location>
</feature>
<keyword evidence="1" id="KW-0732">Signal</keyword>
<accession>A0A433U183</accession>
<feature type="domain" description="C-type lectin" evidence="2">
    <location>
        <begin position="46"/>
        <end position="101"/>
    </location>
</feature>
<evidence type="ECO:0000259" key="2">
    <source>
        <dbReference type="Pfam" id="PF00059"/>
    </source>
</evidence>